<evidence type="ECO:0000256" key="1">
    <source>
        <dbReference type="SAM" id="Coils"/>
    </source>
</evidence>
<sequence length="354" mass="42182">GSLNREKWPIDLIYQPSACARIQYFKSLLFIRCIVAMTDTQSPTTESQTTIDDARARSRRSFIAVLKANRDVFSNLPERIEQWLEKETRATNQPETTKHGRDESERLARSDMQKQLECFQAEINANTQSLVTLDQTVREMTAALEAMKSVHSSMVFSRDRYVERELKEKEDTIEENKEQLKLVEEENLKLKEELKKKEKEAKEKIAKQEERIARLEREQEKKERQIIEITREEKEKTEDLTNEHQKEVDKLLREIQAMKEKNDTLLKEKEEEITKYTQMNLKLKEELKKKEKEAEDKIKEREERIALLEGEQEKKERQMVEIAREVEEKTEGLTNEHQKEVDKLLREIQTMKER</sequence>
<dbReference type="EMBL" id="CALNXJ010000054">
    <property type="protein sequence ID" value="CAH3153965.1"/>
    <property type="molecule type" value="Genomic_DNA"/>
</dbReference>
<comment type="caution">
    <text evidence="3">The sequence shown here is derived from an EMBL/GenBank/DDBJ whole genome shotgun (WGS) entry which is preliminary data.</text>
</comment>
<feature type="coiled-coil region" evidence="1">
    <location>
        <begin position="163"/>
        <end position="354"/>
    </location>
</feature>
<organism evidence="3 4">
    <name type="scientific">Pocillopora meandrina</name>
    <dbReference type="NCBI Taxonomy" id="46732"/>
    <lineage>
        <taxon>Eukaryota</taxon>
        <taxon>Metazoa</taxon>
        <taxon>Cnidaria</taxon>
        <taxon>Anthozoa</taxon>
        <taxon>Hexacorallia</taxon>
        <taxon>Scleractinia</taxon>
        <taxon>Astrocoeniina</taxon>
        <taxon>Pocilloporidae</taxon>
        <taxon>Pocillopora</taxon>
    </lineage>
</organism>
<feature type="compositionally biased region" description="Basic and acidic residues" evidence="2">
    <location>
        <begin position="96"/>
        <end position="107"/>
    </location>
</feature>
<proteinExistence type="predicted"/>
<evidence type="ECO:0000313" key="4">
    <source>
        <dbReference type="Proteomes" id="UP001159428"/>
    </source>
</evidence>
<keyword evidence="1" id="KW-0175">Coiled coil</keyword>
<accession>A0AAU9XNF4</accession>
<evidence type="ECO:0000313" key="3">
    <source>
        <dbReference type="EMBL" id="CAH3153965.1"/>
    </source>
</evidence>
<protein>
    <submittedName>
        <fullName evidence="3">Uncharacterized protein</fullName>
    </submittedName>
</protein>
<name>A0AAU9XNF4_9CNID</name>
<gene>
    <name evidence="3" type="ORF">PMEA_00027357</name>
</gene>
<dbReference type="Proteomes" id="UP001159428">
    <property type="component" value="Unassembled WGS sequence"/>
</dbReference>
<feature type="region of interest" description="Disordered" evidence="2">
    <location>
        <begin position="85"/>
        <end position="107"/>
    </location>
</feature>
<feature type="non-terminal residue" evidence="3">
    <location>
        <position position="1"/>
    </location>
</feature>
<reference evidence="3 4" key="1">
    <citation type="submission" date="2022-05" db="EMBL/GenBank/DDBJ databases">
        <authorList>
            <consortium name="Genoscope - CEA"/>
            <person name="William W."/>
        </authorList>
    </citation>
    <scope>NUCLEOTIDE SEQUENCE [LARGE SCALE GENOMIC DNA]</scope>
</reference>
<dbReference type="AlphaFoldDB" id="A0AAU9XNF4"/>
<keyword evidence="4" id="KW-1185">Reference proteome</keyword>
<evidence type="ECO:0000256" key="2">
    <source>
        <dbReference type="SAM" id="MobiDB-lite"/>
    </source>
</evidence>